<feature type="region of interest" description="Disordered" evidence="1">
    <location>
        <begin position="873"/>
        <end position="990"/>
    </location>
</feature>
<feature type="compositionally biased region" description="Pro residues" evidence="1">
    <location>
        <begin position="1729"/>
        <end position="1738"/>
    </location>
</feature>
<feature type="compositionally biased region" description="Basic and acidic residues" evidence="1">
    <location>
        <begin position="754"/>
        <end position="773"/>
    </location>
</feature>
<feature type="domain" description="PfEMP1 CIDRalpha1" evidence="7">
    <location>
        <begin position="537"/>
        <end position="571"/>
    </location>
</feature>
<dbReference type="FunFam" id="1.20.58.830:FF:000001">
    <property type="entry name" value="Erythrocyte membrane protein 1, PfEMP1"/>
    <property type="match status" value="1"/>
</dbReference>
<dbReference type="GO" id="GO:0046789">
    <property type="term" value="F:host cell surface receptor binding"/>
    <property type="evidence" value="ECO:0007669"/>
    <property type="project" value="InterPro"/>
</dbReference>
<feature type="compositionally biased region" description="Acidic residues" evidence="1">
    <location>
        <begin position="1660"/>
        <end position="1681"/>
    </location>
</feature>
<feature type="region of interest" description="Disordered" evidence="1">
    <location>
        <begin position="464"/>
        <end position="485"/>
    </location>
</feature>
<feature type="domain" description="Duffy-antigen binding" evidence="3">
    <location>
        <begin position="120"/>
        <end position="315"/>
    </location>
</feature>
<evidence type="ECO:0008006" key="11">
    <source>
        <dbReference type="Google" id="ProtNLM"/>
    </source>
</evidence>
<dbReference type="InterPro" id="IPR042202">
    <property type="entry name" value="Duffy-ag-bd_sf"/>
</dbReference>
<dbReference type="InterPro" id="IPR004258">
    <property type="entry name" value="DBL"/>
</dbReference>
<organism evidence="9 10">
    <name type="scientific">Plasmodium falciparum (isolate Palo Alto / Uganda)</name>
    <dbReference type="NCBI Taxonomy" id="57270"/>
    <lineage>
        <taxon>Eukaryota</taxon>
        <taxon>Sar</taxon>
        <taxon>Alveolata</taxon>
        <taxon>Apicomplexa</taxon>
        <taxon>Aconoidasida</taxon>
        <taxon>Haemosporida</taxon>
        <taxon>Plasmodiidae</taxon>
        <taxon>Plasmodium</taxon>
        <taxon>Plasmodium (Laverania)</taxon>
    </lineage>
</organism>
<dbReference type="Gene3D" id="1.20.58.830">
    <property type="match status" value="3"/>
</dbReference>
<feature type="compositionally biased region" description="Polar residues" evidence="1">
    <location>
        <begin position="948"/>
        <end position="989"/>
    </location>
</feature>
<dbReference type="Pfam" id="PF15445">
    <property type="entry name" value="ATS"/>
    <property type="match status" value="1"/>
</dbReference>
<dbReference type="OMA" id="SCETISN"/>
<protein>
    <recommendedName>
        <fullName evidence="11">Erythrocyte membrane protein 1</fullName>
    </recommendedName>
</protein>
<evidence type="ECO:0000256" key="1">
    <source>
        <dbReference type="SAM" id="MobiDB-lite"/>
    </source>
</evidence>
<dbReference type="Pfam" id="PF22672">
    <property type="entry name" value="DBL_C"/>
    <property type="match status" value="2"/>
</dbReference>
<feature type="compositionally biased region" description="Basic and acidic residues" evidence="1">
    <location>
        <begin position="1695"/>
        <end position="1726"/>
    </location>
</feature>
<dbReference type="SUPFAM" id="SSF140924">
    <property type="entry name" value="Duffy binding domain-like"/>
    <property type="match status" value="4"/>
</dbReference>
<feature type="domain" description="Duffy-binding-like" evidence="8">
    <location>
        <begin position="1237"/>
        <end position="1391"/>
    </location>
</feature>
<feature type="domain" description="Duffy-binding-like" evidence="8">
    <location>
        <begin position="319"/>
        <end position="465"/>
    </location>
</feature>
<feature type="compositionally biased region" description="Polar residues" evidence="1">
    <location>
        <begin position="1118"/>
        <end position="1138"/>
    </location>
</feature>
<feature type="region of interest" description="Disordered" evidence="1">
    <location>
        <begin position="1019"/>
        <end position="1062"/>
    </location>
</feature>
<dbReference type="Pfam" id="PF21807">
    <property type="entry name" value="PfEMP1_CIDRalpha1_dom"/>
    <property type="match status" value="1"/>
</dbReference>
<feature type="domain" description="Duffy-antigen binding" evidence="3">
    <location>
        <begin position="923"/>
        <end position="1165"/>
    </location>
</feature>
<evidence type="ECO:0000259" key="6">
    <source>
        <dbReference type="Pfam" id="PF18562"/>
    </source>
</evidence>
<dbReference type="FunFam" id="1.20.1310.20:FF:000001">
    <property type="entry name" value="Erythrocyte membrane protein 1, PfEMP1"/>
    <property type="match status" value="1"/>
</dbReference>
<feature type="compositionally biased region" description="Polar residues" evidence="1">
    <location>
        <begin position="1784"/>
        <end position="1806"/>
    </location>
</feature>
<evidence type="ECO:0000259" key="7">
    <source>
        <dbReference type="Pfam" id="PF21807"/>
    </source>
</evidence>
<feature type="domain" description="Duffy-binding-like" evidence="2">
    <location>
        <begin position="615"/>
        <end position="763"/>
    </location>
</feature>
<evidence type="ECO:0000259" key="2">
    <source>
        <dbReference type="Pfam" id="PF03011"/>
    </source>
</evidence>
<feature type="compositionally biased region" description="Polar residues" evidence="1">
    <location>
        <begin position="1739"/>
        <end position="1753"/>
    </location>
</feature>
<dbReference type="Pfam" id="PF18562">
    <property type="entry name" value="CIDR1_gamma"/>
    <property type="match status" value="1"/>
</dbReference>
<dbReference type="EMBL" id="KI927295">
    <property type="protein sequence ID" value="ETW56946.1"/>
    <property type="molecule type" value="Genomic_DNA"/>
</dbReference>
<dbReference type="Gene3D" id="1.20.58.1930">
    <property type="match status" value="1"/>
</dbReference>
<feature type="compositionally biased region" description="Low complexity" evidence="1">
    <location>
        <begin position="1760"/>
        <end position="1783"/>
    </location>
</feature>
<dbReference type="InterPro" id="IPR029211">
    <property type="entry name" value="PfEMP1_ATS"/>
</dbReference>
<feature type="region of interest" description="Disordered" evidence="1">
    <location>
        <begin position="1641"/>
        <end position="1806"/>
    </location>
</feature>
<evidence type="ECO:0000259" key="3">
    <source>
        <dbReference type="Pfam" id="PF05424"/>
    </source>
</evidence>
<feature type="compositionally biased region" description="Polar residues" evidence="1">
    <location>
        <begin position="784"/>
        <end position="793"/>
    </location>
</feature>
<feature type="region of interest" description="Disordered" evidence="1">
    <location>
        <begin position="2018"/>
        <end position="2041"/>
    </location>
</feature>
<evidence type="ECO:0000259" key="8">
    <source>
        <dbReference type="Pfam" id="PF22672"/>
    </source>
</evidence>
<dbReference type="InterPro" id="IPR044932">
    <property type="entry name" value="PfEMP1_ATS_sf"/>
</dbReference>
<dbReference type="GO" id="GO:0016020">
    <property type="term" value="C:membrane"/>
    <property type="evidence" value="ECO:0007669"/>
    <property type="project" value="InterPro"/>
</dbReference>
<feature type="compositionally biased region" description="Acidic residues" evidence="1">
    <location>
        <begin position="795"/>
        <end position="812"/>
    </location>
</feature>
<reference evidence="9 10" key="2">
    <citation type="submission" date="2013-02" db="EMBL/GenBank/DDBJ databases">
        <title>The Genome Sequence of Plasmodium falciparum Palo Alto/Uganda.</title>
        <authorList>
            <consortium name="The Broad Institute Genome Sequencing Platform"/>
            <consortium name="The Broad Institute Genome Sequencing Center for Infectious Disease"/>
            <person name="Neafsey D."/>
            <person name="Cheeseman I."/>
            <person name="Volkman S."/>
            <person name="Adams J."/>
            <person name="Walker B."/>
            <person name="Young S.K."/>
            <person name="Zeng Q."/>
            <person name="Gargeya S."/>
            <person name="Fitzgerald M."/>
            <person name="Haas B."/>
            <person name="Abouelleil A."/>
            <person name="Alvarado L."/>
            <person name="Arachchi H.M."/>
            <person name="Berlin A.M."/>
            <person name="Chapman S.B."/>
            <person name="Dewar J."/>
            <person name="Goldberg J."/>
            <person name="Griggs A."/>
            <person name="Gujja S."/>
            <person name="Hansen M."/>
            <person name="Howarth C."/>
            <person name="Imamovic A."/>
            <person name="Larimer J."/>
            <person name="McCowan C."/>
            <person name="Murphy C."/>
            <person name="Neiman D."/>
            <person name="Pearson M."/>
            <person name="Priest M."/>
            <person name="Roberts A."/>
            <person name="Saif S."/>
            <person name="Shea T."/>
            <person name="Sisk P."/>
            <person name="Sykes S."/>
            <person name="Wortman J."/>
            <person name="Nusbaum C."/>
            <person name="Birren B."/>
        </authorList>
    </citation>
    <scope>NUCLEOTIDE SEQUENCE [LARGE SCALE GENOMIC DNA]</scope>
    <source>
        <strain evidence="9 10">Palo Alto/Uganda</strain>
    </source>
</reference>
<dbReference type="InterPro" id="IPR008602">
    <property type="entry name" value="Duffy-antigen-binding"/>
</dbReference>
<dbReference type="Gene3D" id="1.10.1900.40">
    <property type="entry name" value="Acidic terminal segments, variant surface antigen of PfEMP1"/>
    <property type="match status" value="2"/>
</dbReference>
<evidence type="ECO:0000259" key="5">
    <source>
        <dbReference type="Pfam" id="PF15447"/>
    </source>
</evidence>
<dbReference type="InterPro" id="IPR049158">
    <property type="entry name" value="PfEMP1_CIDRalpha1_dom"/>
</dbReference>
<dbReference type="InterPro" id="IPR041480">
    <property type="entry name" value="CIDR1_gamma"/>
</dbReference>
<feature type="compositionally biased region" description="Polar residues" evidence="1">
    <location>
        <begin position="828"/>
        <end position="839"/>
    </location>
</feature>
<feature type="domain" description="Duffy-binding-like" evidence="2">
    <location>
        <begin position="1507"/>
        <end position="1647"/>
    </location>
</feature>
<dbReference type="InterPro" id="IPR029210">
    <property type="entry name" value="PfEMP1_NTS"/>
</dbReference>
<feature type="compositionally biased region" description="Acidic residues" evidence="1">
    <location>
        <begin position="1040"/>
        <end position="1055"/>
    </location>
</feature>
<dbReference type="FunFam" id="1.10.1900.40:FF:000001">
    <property type="entry name" value="Erythrocyte membrane protein 1"/>
    <property type="match status" value="1"/>
</dbReference>
<feature type="compositionally biased region" description="Basic and acidic residues" evidence="1">
    <location>
        <begin position="882"/>
        <end position="899"/>
    </location>
</feature>
<dbReference type="Proteomes" id="UP000019103">
    <property type="component" value="Unassembled WGS sequence"/>
</dbReference>
<feature type="region of interest" description="Disordered" evidence="1">
    <location>
        <begin position="1117"/>
        <end position="1138"/>
    </location>
</feature>
<accession>W4J5R7</accession>
<gene>
    <name evidence="9" type="ORF">PFUGPA_01074</name>
</gene>
<sequence length="2112" mass="239558">MAPHGGSGDNADMYKSAPDAKHLLDMIGETVQKKVRGDALKYNSQLLGHLSQARFEKDPDGQQTPAGPCSLKYEYHTNVTEGHNKENPCKDRSPIRFSDTEGAQCDYRKIRDSEKKNNVGACAPYRRLHLCDQHLEHIKHDKITRHNLLADVCLAAKFEGESLTRYRGQYQEKYKDNGSPICTVLARSFADIGDIIRGKDLYLGDKKEKDRLQSTLKRIFQKIYEKLLDENQTNWKNVDALKDRYQDDGSGNYYKLRNDWWEANRQEVWKAITCGAAGGTYFRKTCVAGNETGSNCRCTTHDVPTYFDYVPQYLRWFEEWAEDFCRKKKKKVENLQKQCRDYEQNLYCSGNGLDCTKTIRVIGHHVIGSECTKCSFLCGFYKKWIDNQKEEFLKQKQKYDKEISGNSRKKRSPSNKNYKGYDEEFYDEFKSNNVGGLDKFLEKLSNEEICTKITEKEGEIDFKTVKSSSTSGDGGGASDSNNSNKTFSHSKYCEECPECGVEEKTFEEKPKTKSGECDGKKLYDIPIGTNHNVIPFLSFGDEHKEIIKKIEQFCGKSNSDSSELTEKWKCYEFKQLEKVGGGEVDVKLKDAGGLCILEKTNGTEKVNKQKTFNDFFHFWVRHLLNDSIEWREKFGKCLKNGKKTCKNNEKCNRECGCFLKWVNEKKTEWHEIKKHFDTQDFDKGAAFGAFTPYLTLELVLELEYFPLIQEAYGDAQAIQGINKTLEKKKKEPDADTSKDKTIIDYLLDHEKKDATKCKQKQDECERQKQKESLGRAATDPQAPATPSQTNGTPASEDEDEDEDEEHDAEGDVDDHHEEVEDEKDTVDGQSETPTTTTQDGVKPACEIVDKLFSNRDNTFKDACDLKYNKGKHYGWKCVPTSGDEKATSGSDKTDTNSDAKRHKRAAPGGDQKTTTTPSNSGATCIPPRRRRLYVTPLTTWASDEATKAGSQETSADQKAPSETSSPSDGKTASQNDGKPGASTTATTNELPEASIRRAFVESAAVETFFLWHKFKAENTKKPEKKKDQSELQGGVSLFPELEDEEDTAIEPDPEEELRGGTIPDGFLRQMFYTLGDYRDICIGKTPHGIDTVSASGDNPTNEVTMKKISEKIQKILNGGNNQESGSTQTQPNSDKRQTWWNNNAKDIWNAMVYALTYKDNSDTQAKKSDGTTNITQDNDLKKELLESDGKKPKDTYKYDKVVLKEDKNSVPKSTTTTQSPTLKNFVVRPPYFRYLEEWGQNFCKERKKRLAQIYKECKIGDDKYKCSGFGEDCKNNLLNKSYDTVPSLECPDCARHCSFYKKWIKIKKDEFTEQQNAFTKQKKKYEEESKAALRNNDGNGVCGTVKTCETAAEFLKRLKNGPCKKDNASGEDKRENSHINFGNIEETFGHETYCDPCSEFKIDCEKGNCKNGGGGTNDMCNGKNSITAKDIKKEGGLAEDIGMLVSDKSGKEFEGNGLKDCEGKGIFTGIRKDQWKCGYKCGYNVCEPVKVDGKANGEKHIITIRALVTHWIQYFLEDYNRIKKKLKPCTKNDLESTCQNKCQNKCKCVGEWITKKRAEWESVKKRFNEQYKNADESYPVKTILEEFKDRPVLDKAIKPCDFDNFKTSCGLNDAEKSKKKGDTPKDIVECLFQKLQQKAKKCKEDQKPSGEKQAICEESPSVEDDDEEPEDILLEETEENTVEAPKICGDVIQKTPKEKKEGGCDPAPDTKSDQNPEEKPVLKPEEEAPAPPVAPPATPNHQPLPSDNTSDILKTTIPFASGNNTTASGNNTTASGNNTTASGKNTPSDTQNDIQNDGIPSSKITDNEWNTLKHDFISNMLQNEPNDVPNDYTSGNSSTNTNITTTSRLNVEEKPFIMSIHDRDLYTGEEYSYNINMSTNSMDDITINRDNNVYSGIDLINDALSGNQHIDIYDEVLKRKENELFGTEHHPKRTTTNHFATPTRDDPIHNQLELFHKWLDRHRNMCEKWENHHERLAKLKEEWENDTHSGNTHPSDSNKTLNTDVSIQIHMDNPKTTNEFTYVDSNPNQVDDTYVDSNPDNSSMDTILEDLEKYNEPYYDVQDDIYYDVNDDNDISTVNPNNMDVPSKVQIEMDVNTKLVKEKYPIADVWDI</sequence>
<evidence type="ECO:0000313" key="10">
    <source>
        <dbReference type="Proteomes" id="UP000019103"/>
    </source>
</evidence>
<dbReference type="InterPro" id="IPR054595">
    <property type="entry name" value="DBL_C"/>
</dbReference>
<dbReference type="Pfam" id="PF03011">
    <property type="entry name" value="PFEMP"/>
    <property type="match status" value="2"/>
</dbReference>
<feature type="compositionally biased region" description="Basic and acidic residues" evidence="1">
    <location>
        <begin position="1019"/>
        <end position="1029"/>
    </location>
</feature>
<reference evidence="9 10" key="1">
    <citation type="submission" date="2013-02" db="EMBL/GenBank/DDBJ databases">
        <title>The Genome Annotation of Plasmodium falciparum Palo Alto/Uganda.</title>
        <authorList>
            <consortium name="The Broad Institute Genome Sequencing Platform"/>
            <consortium name="The Broad Institute Genome Sequencing Center for Infectious Disease"/>
            <person name="Neafsey D."/>
            <person name="Hoffman S."/>
            <person name="Volkman S."/>
            <person name="Rosenthal P."/>
            <person name="Walker B."/>
            <person name="Young S.K."/>
            <person name="Zeng Q."/>
            <person name="Gargeya S."/>
            <person name="Fitzgerald M."/>
            <person name="Haas B."/>
            <person name="Abouelleil A."/>
            <person name="Allen A.W."/>
            <person name="Alvarado L."/>
            <person name="Arachchi H.M."/>
            <person name="Berlin A.M."/>
            <person name="Chapman S.B."/>
            <person name="Gainer-Dewar J."/>
            <person name="Goldberg J."/>
            <person name="Griggs A."/>
            <person name="Gujja S."/>
            <person name="Hansen M."/>
            <person name="Howarth C."/>
            <person name="Imamovic A."/>
            <person name="Ireland A."/>
            <person name="Larimer J."/>
            <person name="McCowan C."/>
            <person name="Murphy C."/>
            <person name="Pearson M."/>
            <person name="Poon T.W."/>
            <person name="Priest M."/>
            <person name="Roberts A."/>
            <person name="Saif S."/>
            <person name="Shea T."/>
            <person name="Sisk P."/>
            <person name="Sykes S."/>
            <person name="Wortman J."/>
            <person name="Nusbaum C."/>
            <person name="Birren B."/>
        </authorList>
    </citation>
    <scope>NUCLEOTIDE SEQUENCE [LARGE SCALE GENOMIC DNA]</scope>
    <source>
        <strain evidence="9 10">Palo Alto/Uganda</strain>
    </source>
</reference>
<dbReference type="FunFam" id="1.20.58.1930:FF:000001">
    <property type="entry name" value="Erythrocyte membrane protein 1, PfEMP1"/>
    <property type="match status" value="1"/>
</dbReference>
<dbReference type="Gene3D" id="1.20.1310.20">
    <property type="entry name" value="Duffy-antigen binding domain"/>
    <property type="match status" value="2"/>
</dbReference>
<feature type="domain" description="Cysteine-rich interdomain region 1 gamma" evidence="6">
    <location>
        <begin position="1439"/>
        <end position="1488"/>
    </location>
</feature>
<dbReference type="FunFam" id="1.20.58.830:FF:000003">
    <property type="entry name" value="Erythrocyte membrane protein 1, PfEMP1"/>
    <property type="match status" value="1"/>
</dbReference>
<feature type="domain" description="Plasmodium falciparum erythrocyte membrane protein 1 acidic terminal segment" evidence="4">
    <location>
        <begin position="1775"/>
        <end position="2112"/>
    </location>
</feature>
<dbReference type="Pfam" id="PF05424">
    <property type="entry name" value="Duffy_binding"/>
    <property type="match status" value="2"/>
</dbReference>
<feature type="compositionally biased region" description="Polar residues" evidence="1">
    <location>
        <begin position="911"/>
        <end position="922"/>
    </location>
</feature>
<feature type="region of interest" description="Disordered" evidence="1">
    <location>
        <begin position="754"/>
        <end position="843"/>
    </location>
</feature>
<dbReference type="Pfam" id="PF15447">
    <property type="entry name" value="NTS"/>
    <property type="match status" value="1"/>
</dbReference>
<evidence type="ECO:0000313" key="9">
    <source>
        <dbReference type="EMBL" id="ETW56946.1"/>
    </source>
</evidence>
<name>W4J5R7_PLAFP</name>
<feature type="domain" description="Plasmodium falciparum erythrocyte membrane protein-1 N-terminal segment" evidence="5">
    <location>
        <begin position="19"/>
        <end position="54"/>
    </location>
</feature>
<evidence type="ECO:0000259" key="4">
    <source>
        <dbReference type="Pfam" id="PF15445"/>
    </source>
</evidence>
<proteinExistence type="predicted"/>